<organism evidence="1 2">
    <name type="scientific">Fluviicoccus keumensis</name>
    <dbReference type="NCBI Taxonomy" id="1435465"/>
    <lineage>
        <taxon>Bacteria</taxon>
        <taxon>Pseudomonadati</taxon>
        <taxon>Pseudomonadota</taxon>
        <taxon>Gammaproteobacteria</taxon>
        <taxon>Moraxellales</taxon>
        <taxon>Moraxellaceae</taxon>
        <taxon>Fluviicoccus</taxon>
    </lineage>
</organism>
<dbReference type="PIRSF" id="PIRSF016481">
    <property type="entry name" value="Pilus_assembly_PilP"/>
    <property type="match status" value="1"/>
</dbReference>
<protein>
    <submittedName>
        <fullName evidence="1">Type IV pilus assembly protein PilP</fullName>
    </submittedName>
</protein>
<dbReference type="OrthoDB" id="5296580at2"/>
<dbReference type="EMBL" id="SHKX01000010">
    <property type="protein sequence ID" value="RZU47468.1"/>
    <property type="molecule type" value="Genomic_DNA"/>
</dbReference>
<dbReference type="Gene3D" id="2.30.30.830">
    <property type="match status" value="1"/>
</dbReference>
<keyword evidence="2" id="KW-1185">Reference proteome</keyword>
<dbReference type="InterPro" id="IPR007446">
    <property type="entry name" value="PilP"/>
</dbReference>
<comment type="caution">
    <text evidence="1">The sequence shown here is derived from an EMBL/GenBank/DDBJ whole genome shotgun (WGS) entry which is preliminary data.</text>
</comment>
<dbReference type="AlphaFoldDB" id="A0A4Q7ZA90"/>
<gene>
    <name evidence="1" type="ORF">EV700_0430</name>
</gene>
<proteinExistence type="predicted"/>
<dbReference type="Pfam" id="PF04351">
    <property type="entry name" value="PilP"/>
    <property type="match status" value="1"/>
</dbReference>
<name>A0A4Q7ZA90_9GAMM</name>
<sequence length="166" mass="18469">MGGVCLTGMTGCSSGFDEVRARMDAIRKQPRGRVEPPPEFTPMPSFTYAAHQLRSPFMPPETAEEIAVRNDKKVLPDFSRPQEYLEKFSLEALRMRGTLQKPGGVLYALVEDSDGGVQRVKVGNYMGKNHGKIVDITQSQISLVEIVPDGRDGWVERPRSMVMADK</sequence>
<reference evidence="1 2" key="1">
    <citation type="submission" date="2019-02" db="EMBL/GenBank/DDBJ databases">
        <title>Genomic Encyclopedia of Type Strains, Phase IV (KMG-IV): sequencing the most valuable type-strain genomes for metagenomic binning, comparative biology and taxonomic classification.</title>
        <authorList>
            <person name="Goeker M."/>
        </authorList>
    </citation>
    <scope>NUCLEOTIDE SEQUENCE [LARGE SCALE GENOMIC DNA]</scope>
    <source>
        <strain evidence="1 2">DSM 105135</strain>
    </source>
</reference>
<evidence type="ECO:0000313" key="2">
    <source>
        <dbReference type="Proteomes" id="UP000292423"/>
    </source>
</evidence>
<evidence type="ECO:0000313" key="1">
    <source>
        <dbReference type="EMBL" id="RZU47468.1"/>
    </source>
</evidence>
<accession>A0A4Q7ZA90</accession>
<dbReference type="Proteomes" id="UP000292423">
    <property type="component" value="Unassembled WGS sequence"/>
</dbReference>